<protein>
    <submittedName>
        <fullName evidence="1">Putative RdRp</fullName>
    </submittedName>
</protein>
<reference evidence="1" key="1">
    <citation type="submission" date="2018-11" db="EMBL/GenBank/DDBJ databases">
        <authorList>
            <person name="Jo Y."/>
            <person name="Cho W.K."/>
        </authorList>
    </citation>
    <scope>NUCLEOTIDE SEQUENCE</scope>
    <source>
        <strain evidence="1">Won</strain>
    </source>
</reference>
<name>A0A7G3W8U0_9VIRU</name>
<sequence>MRRSKEWTDSYFESFVTGKGNCLTMGKGRRERWAIAASLVSVKKIFPASCECLRNGFAEKHKGKITQPVDVPQEYLDFVKTETDRMFPKGWDLSYHDVSSKVSRSLSACKERSKVDGGSFVNEESQEDYLEKVSGKVDFQLDTELKFCLVQSAGKPRPLSIASDSFEYLRPVHKLIYNHLSKKKWLLRGEATTERLASGGFRRKEGSLLISGDFEGATDNLSVEVTRTILEVLLNNSDSIPMTVKRECLRSITDLTIKYTTGKERVKRGQMMGSLLSFPLLCIQNRLSFLFSVPGSRRLPCLINGDDILFMGSRHQANCWFDGVGKLGLVASKGKTLVHDRYCCINSTYFETRTSMRLDRAVLYVPFIRVKQFLPPEDPSGLVGTLRQVLKPLDKEKKRTATSVWIESQSRIICRLGRSLYTLGLTQVPEVCDLLRDNSWLRKKERLLRSVPERSMPQPATPHNIALDGFVSVTVDDDRLQPIRDAAGSEMIRRKWNLRNKFTSLPDTVRRYWEDIRNSSQSISLLLRSTRSKKKIFRGLKLSHPTHCWWFSVAVDGYTSLQKESTPFDIVGKRKIKKEGNVRVPKEWVECGDFGLRRGKVEFLRS</sequence>
<accession>A0A7G3W8U0</accession>
<dbReference type="EMBL" id="MK231052">
    <property type="protein sequence ID" value="QED42915.1"/>
    <property type="molecule type" value="Genomic_RNA"/>
</dbReference>
<evidence type="ECO:0000313" key="1">
    <source>
        <dbReference type="EMBL" id="QED42915.1"/>
    </source>
</evidence>
<organism evidence="1">
    <name type="scientific">Podosphaera ourmiavirus A</name>
    <dbReference type="NCBI Taxonomy" id="2592713"/>
    <lineage>
        <taxon>Viruses</taxon>
        <taxon>Riboviria</taxon>
        <taxon>Orthornavirae</taxon>
        <taxon>Lenarviricota</taxon>
        <taxon>Miaviricetes</taxon>
        <taxon>Ourlivirales</taxon>
        <taxon>Botourmiaviridae</taxon>
        <taxon>Ourmiavirus</taxon>
    </lineage>
</organism>
<proteinExistence type="predicted"/>